<protein>
    <submittedName>
        <fullName evidence="1">Uncharacterized protein</fullName>
    </submittedName>
</protein>
<accession>A0ACC3AC58</accession>
<reference evidence="1" key="1">
    <citation type="submission" date="2022-10" db="EMBL/GenBank/DDBJ databases">
        <title>Culturing micro-colonial fungi from biological soil crusts in the Mojave desert and describing Neophaeococcomyces mojavensis, and introducing the new genera and species Taxawa tesnikishii.</title>
        <authorList>
            <person name="Kurbessoian T."/>
            <person name="Stajich J.E."/>
        </authorList>
    </citation>
    <scope>NUCLEOTIDE SEQUENCE</scope>
    <source>
        <strain evidence="1">JES_112</strain>
    </source>
</reference>
<dbReference type="EMBL" id="JAPDRQ010000046">
    <property type="protein sequence ID" value="KAJ9658876.1"/>
    <property type="molecule type" value="Genomic_DNA"/>
</dbReference>
<proteinExistence type="predicted"/>
<dbReference type="Proteomes" id="UP001172386">
    <property type="component" value="Unassembled WGS sequence"/>
</dbReference>
<organism evidence="1 2">
    <name type="scientific">Neophaeococcomyces mojaviensis</name>
    <dbReference type="NCBI Taxonomy" id="3383035"/>
    <lineage>
        <taxon>Eukaryota</taxon>
        <taxon>Fungi</taxon>
        <taxon>Dikarya</taxon>
        <taxon>Ascomycota</taxon>
        <taxon>Pezizomycotina</taxon>
        <taxon>Eurotiomycetes</taxon>
        <taxon>Chaetothyriomycetidae</taxon>
        <taxon>Chaetothyriales</taxon>
        <taxon>Chaetothyriales incertae sedis</taxon>
        <taxon>Neophaeococcomyces</taxon>
    </lineage>
</organism>
<comment type="caution">
    <text evidence="1">The sequence shown here is derived from an EMBL/GenBank/DDBJ whole genome shotgun (WGS) entry which is preliminary data.</text>
</comment>
<keyword evidence="2" id="KW-1185">Reference proteome</keyword>
<evidence type="ECO:0000313" key="2">
    <source>
        <dbReference type="Proteomes" id="UP001172386"/>
    </source>
</evidence>
<name>A0ACC3AC58_9EURO</name>
<evidence type="ECO:0000313" key="1">
    <source>
        <dbReference type="EMBL" id="KAJ9658876.1"/>
    </source>
</evidence>
<sequence length="227" mass="24476">MDRTSKWQSTTVLLAILLHFSRAYAQNGDGGGADGFSNSNLGAAGTGADGSANSSANLSKGAIVAIAVVVAVVVIGGATLSILFFVAKKRQWKVRQSIRRTASRVSTAVKAMTPRTPARMSFGPRSPRAPKAGSDGHAFMRKNLQTKQGANNGDLEKGFASIDQTMQRSSEDSRNSKTDNPKQPLHIKKDSMNKQIHKPKPIITTQRSHFDIDSPKSPMWQRVFGRA</sequence>
<gene>
    <name evidence="1" type="ORF">H2198_003446</name>
</gene>